<organism evidence="1 2">
    <name type="scientific">Arachis hypogaea</name>
    <name type="common">Peanut</name>
    <dbReference type="NCBI Taxonomy" id="3818"/>
    <lineage>
        <taxon>Eukaryota</taxon>
        <taxon>Viridiplantae</taxon>
        <taxon>Streptophyta</taxon>
        <taxon>Embryophyta</taxon>
        <taxon>Tracheophyta</taxon>
        <taxon>Spermatophyta</taxon>
        <taxon>Magnoliopsida</taxon>
        <taxon>eudicotyledons</taxon>
        <taxon>Gunneridae</taxon>
        <taxon>Pentapetalae</taxon>
        <taxon>rosids</taxon>
        <taxon>fabids</taxon>
        <taxon>Fabales</taxon>
        <taxon>Fabaceae</taxon>
        <taxon>Papilionoideae</taxon>
        <taxon>50 kb inversion clade</taxon>
        <taxon>dalbergioids sensu lato</taxon>
        <taxon>Dalbergieae</taxon>
        <taxon>Pterocarpus clade</taxon>
        <taxon>Arachis</taxon>
    </lineage>
</organism>
<evidence type="ECO:0000313" key="2">
    <source>
        <dbReference type="Proteomes" id="UP000289738"/>
    </source>
</evidence>
<dbReference type="EMBL" id="SDMP01000004">
    <property type="protein sequence ID" value="RYR61595.1"/>
    <property type="molecule type" value="Genomic_DNA"/>
</dbReference>
<name>A0A445DEL3_ARAHY</name>
<evidence type="ECO:0000313" key="1">
    <source>
        <dbReference type="EMBL" id="RYR61595.1"/>
    </source>
</evidence>
<gene>
    <name evidence="1" type="ORF">Ahy_A04g018778</name>
</gene>
<sequence length="233" mass="26552">MDNGHTYLLNAEILDDTYLFDMIAEVVGKEDPRNLVTSTGKKTKRMAVTIKYHKASLCFQQEQQDWVYFVWGDEGSVEPFIVVLLLFKASWWNGKITVQSHFYISKIHIERDLKEVVSFKNRLLSGAPLNSIRISHLSSQETWSVADELKQGSVGVKTIEETLNDAEVAACWIAATIVSINAGKNDWFYKALESAQKKLKLLLLKDMNLRVMDTQQELPQLGVALKLDNKTYH</sequence>
<comment type="caution">
    <text evidence="1">The sequence shown here is derived from an EMBL/GenBank/DDBJ whole genome shotgun (WGS) entry which is preliminary data.</text>
</comment>
<proteinExistence type="predicted"/>
<protein>
    <submittedName>
        <fullName evidence="1">Uncharacterized protein</fullName>
    </submittedName>
</protein>
<keyword evidence="2" id="KW-1185">Reference proteome</keyword>
<dbReference type="AlphaFoldDB" id="A0A445DEL3"/>
<reference evidence="1 2" key="1">
    <citation type="submission" date="2019-01" db="EMBL/GenBank/DDBJ databases">
        <title>Sequencing of cultivated peanut Arachis hypogaea provides insights into genome evolution and oil improvement.</title>
        <authorList>
            <person name="Chen X."/>
        </authorList>
    </citation>
    <scope>NUCLEOTIDE SEQUENCE [LARGE SCALE GENOMIC DNA]</scope>
    <source>
        <strain evidence="2">cv. Fuhuasheng</strain>
        <tissue evidence="1">Leaves</tissue>
    </source>
</reference>
<accession>A0A445DEL3</accession>
<dbReference type="Proteomes" id="UP000289738">
    <property type="component" value="Chromosome A04"/>
</dbReference>
<dbReference type="InterPro" id="IPR012340">
    <property type="entry name" value="NA-bd_OB-fold"/>
</dbReference>
<dbReference type="Gene3D" id="2.40.50.140">
    <property type="entry name" value="Nucleic acid-binding proteins"/>
    <property type="match status" value="1"/>
</dbReference>